<dbReference type="EMBL" id="JAQQWL010000013">
    <property type="protein sequence ID" value="KAK8042471.1"/>
    <property type="molecule type" value="Genomic_DNA"/>
</dbReference>
<accession>A0ABR1T8Y6</accession>
<proteinExistence type="predicted"/>
<comment type="caution">
    <text evidence="1">The sequence shown here is derived from an EMBL/GenBank/DDBJ whole genome shotgun (WGS) entry which is preliminary data.</text>
</comment>
<sequence length="133" mass="14508">MQTVPLQCVPNFKPRNPPRNASRLAGEVKAVSRECVVAIPASETENEPWYAKRANCTIGTESSFKILGGFCEGAFIFKEGGGQAATIASLEQGNKVTVARCIDCKYRHTLSEIEMDSNPKCEKSTVVLSQHKC</sequence>
<evidence type="ECO:0000313" key="2">
    <source>
        <dbReference type="Proteomes" id="UP001480595"/>
    </source>
</evidence>
<keyword evidence="2" id="KW-1185">Reference proteome</keyword>
<dbReference type="RefSeq" id="XP_066709324.1">
    <property type="nucleotide sequence ID" value="XM_066864363.1"/>
</dbReference>
<protein>
    <submittedName>
        <fullName evidence="1">Uncharacterized protein</fullName>
    </submittedName>
</protein>
<evidence type="ECO:0000313" key="1">
    <source>
        <dbReference type="EMBL" id="KAK8042471.1"/>
    </source>
</evidence>
<organism evidence="1 2">
    <name type="scientific">Apiospora phragmitis</name>
    <dbReference type="NCBI Taxonomy" id="2905665"/>
    <lineage>
        <taxon>Eukaryota</taxon>
        <taxon>Fungi</taxon>
        <taxon>Dikarya</taxon>
        <taxon>Ascomycota</taxon>
        <taxon>Pezizomycotina</taxon>
        <taxon>Sordariomycetes</taxon>
        <taxon>Xylariomycetidae</taxon>
        <taxon>Amphisphaeriales</taxon>
        <taxon>Apiosporaceae</taxon>
        <taxon>Apiospora</taxon>
    </lineage>
</organism>
<gene>
    <name evidence="1" type="ORF">PG994_012954</name>
</gene>
<dbReference type="Proteomes" id="UP001480595">
    <property type="component" value="Unassembled WGS sequence"/>
</dbReference>
<reference evidence="1 2" key="1">
    <citation type="submission" date="2023-01" db="EMBL/GenBank/DDBJ databases">
        <title>Analysis of 21 Apiospora genomes using comparative genomics revels a genus with tremendous synthesis potential of carbohydrate active enzymes and secondary metabolites.</title>
        <authorList>
            <person name="Sorensen T."/>
        </authorList>
    </citation>
    <scope>NUCLEOTIDE SEQUENCE [LARGE SCALE GENOMIC DNA]</scope>
    <source>
        <strain evidence="1 2">CBS 135458</strain>
    </source>
</reference>
<dbReference type="GeneID" id="92097426"/>
<name>A0ABR1T8Y6_9PEZI</name>